<sequence length="657" mass="74120">MFISYFIESKMSDNTGCRGKQKTKHAASLVDAGAREDCQQILQSAGNVKKMVVESGRLSLAPDFNSRCFGQSVQGWLGYIRRNDCQFFVFNPLSGKKINLPSIETIPSVKRVIRNSQSGLVESIISDLGGCKPLAPKRCYTGLISDVVLSSSPVDDDCIAVVSYGLYDKLAFCRRTRRDDDRPNCWIPLHSPFILYRQIVYHSGKKLFYTIGGEMVQELEAWDLHNDPIKRFHIEDQSQVLRNIRDFLGHLKDGDLEDLDHSVELVPRIHLVYDHQSQELFIVKHNVLVTNNVFTIYGVPHIKDPDVITHKTLSFDVFKVNFINDHLVKVQYLEESIGNRAFFVGKQRSFVLSTTEFPELRPGSIYFADDKYEWKYNLAGHDMGIYDCKENCIINKLENLLYKDYQTSSVTSDSATTVTFTSAKLKTRNLFQVDVNTQQKIENITTVSKKTLSLIYNPFTTITYEAAAASWKKALILNFRVPYRSGKLELQYLHEYSGISTSIELAANPIVNFSGVVGTNVLSLGTDVSFDTKLGTFTKCSAGLSYTNDDGIVTSCNLNDKGPSISYYSTLKHMQKTDVGLEVARSFSNNETTITAGTKIKLDERTTVKARWNNFGKATALLQHEWHPNSLFTLWGEIDTKATRPKCGWTVSLFGIP</sequence>
<reference evidence="3 4" key="1">
    <citation type="journal article" date="2014" name="Nat. Genet.">
        <title>Genome sequence of the hot pepper provides insights into the evolution of pungency in Capsicum species.</title>
        <authorList>
            <person name="Kim S."/>
            <person name="Park M."/>
            <person name="Yeom S.I."/>
            <person name="Kim Y.M."/>
            <person name="Lee J.M."/>
            <person name="Lee H.A."/>
            <person name="Seo E."/>
            <person name="Choi J."/>
            <person name="Cheong K."/>
            <person name="Kim K.T."/>
            <person name="Jung K."/>
            <person name="Lee G.W."/>
            <person name="Oh S.K."/>
            <person name="Bae C."/>
            <person name="Kim S.B."/>
            <person name="Lee H.Y."/>
            <person name="Kim S.Y."/>
            <person name="Kim M.S."/>
            <person name="Kang B.C."/>
            <person name="Jo Y.D."/>
            <person name="Yang H.B."/>
            <person name="Jeong H.J."/>
            <person name="Kang W.H."/>
            <person name="Kwon J.K."/>
            <person name="Shin C."/>
            <person name="Lim J.Y."/>
            <person name="Park J.H."/>
            <person name="Huh J.H."/>
            <person name="Kim J.S."/>
            <person name="Kim B.D."/>
            <person name="Cohen O."/>
            <person name="Paran I."/>
            <person name="Suh M.C."/>
            <person name="Lee S.B."/>
            <person name="Kim Y.K."/>
            <person name="Shin Y."/>
            <person name="Noh S.J."/>
            <person name="Park J."/>
            <person name="Seo Y.S."/>
            <person name="Kwon S.Y."/>
            <person name="Kim H.A."/>
            <person name="Park J.M."/>
            <person name="Kim H.J."/>
            <person name="Choi S.B."/>
            <person name="Bosland P.W."/>
            <person name="Reeves G."/>
            <person name="Jo S.H."/>
            <person name="Lee B.W."/>
            <person name="Cho H.T."/>
            <person name="Choi H.S."/>
            <person name="Lee M.S."/>
            <person name="Yu Y."/>
            <person name="Do Choi Y."/>
            <person name="Park B.S."/>
            <person name="van Deynze A."/>
            <person name="Ashrafi H."/>
            <person name="Hill T."/>
            <person name="Kim W.T."/>
            <person name="Pai H.S."/>
            <person name="Ahn H.K."/>
            <person name="Yeam I."/>
            <person name="Giovannoni J.J."/>
            <person name="Rose J.K."/>
            <person name="Sorensen I."/>
            <person name="Lee S.J."/>
            <person name="Kim R.W."/>
            <person name="Choi I.Y."/>
            <person name="Choi B.S."/>
            <person name="Lim J.S."/>
            <person name="Lee Y.H."/>
            <person name="Choi D."/>
        </authorList>
    </citation>
    <scope>NUCLEOTIDE SEQUENCE [LARGE SCALE GENOMIC DNA]</scope>
    <source>
        <strain evidence="4">cv. CM334</strain>
    </source>
</reference>
<keyword evidence="4" id="KW-1185">Reference proteome</keyword>
<dbReference type="InterPro" id="IPR001925">
    <property type="entry name" value="Porin_Euk"/>
</dbReference>
<dbReference type="InterPro" id="IPR027246">
    <property type="entry name" value="Porin_Euk/Tom40"/>
</dbReference>
<dbReference type="EMBL" id="AYRZ02000002">
    <property type="protein sequence ID" value="PHT91833.1"/>
    <property type="molecule type" value="Genomic_DNA"/>
</dbReference>
<dbReference type="Pfam" id="PF01459">
    <property type="entry name" value="Porin_3"/>
    <property type="match status" value="1"/>
</dbReference>
<evidence type="ECO:0000256" key="1">
    <source>
        <dbReference type="ARBA" id="ARBA00009624"/>
    </source>
</evidence>
<evidence type="ECO:0000313" key="4">
    <source>
        <dbReference type="Proteomes" id="UP000222542"/>
    </source>
</evidence>
<dbReference type="STRING" id="4072.A0A2G3ACD5"/>
<dbReference type="InterPro" id="IPR005174">
    <property type="entry name" value="KIB1-4_b-propeller"/>
</dbReference>
<dbReference type="GO" id="GO:0008308">
    <property type="term" value="F:voltage-gated monoatomic anion channel activity"/>
    <property type="evidence" value="ECO:0000318"/>
    <property type="project" value="GO_Central"/>
</dbReference>
<dbReference type="GO" id="GO:0005741">
    <property type="term" value="C:mitochondrial outer membrane"/>
    <property type="evidence" value="ECO:0000318"/>
    <property type="project" value="GO_Central"/>
</dbReference>
<dbReference type="CDD" id="cd07306">
    <property type="entry name" value="Porin3_VDAC"/>
    <property type="match status" value="1"/>
</dbReference>
<accession>A0A2G3ACD5</accession>
<reference evidence="3 4" key="2">
    <citation type="journal article" date="2017" name="Genome Biol.">
        <title>New reference genome sequences of hot pepper reveal the massive evolution of plant disease-resistance genes by retroduplication.</title>
        <authorList>
            <person name="Kim S."/>
            <person name="Park J."/>
            <person name="Yeom S.I."/>
            <person name="Kim Y.M."/>
            <person name="Seo E."/>
            <person name="Kim K.T."/>
            <person name="Kim M.S."/>
            <person name="Lee J.M."/>
            <person name="Cheong K."/>
            <person name="Shin H.S."/>
            <person name="Kim S.B."/>
            <person name="Han K."/>
            <person name="Lee J."/>
            <person name="Park M."/>
            <person name="Lee H.A."/>
            <person name="Lee H.Y."/>
            <person name="Lee Y."/>
            <person name="Oh S."/>
            <person name="Lee J.H."/>
            <person name="Choi E."/>
            <person name="Choi E."/>
            <person name="Lee S.E."/>
            <person name="Jeon J."/>
            <person name="Kim H."/>
            <person name="Choi G."/>
            <person name="Song H."/>
            <person name="Lee J."/>
            <person name="Lee S.C."/>
            <person name="Kwon J.K."/>
            <person name="Lee H.Y."/>
            <person name="Koo N."/>
            <person name="Hong Y."/>
            <person name="Kim R.W."/>
            <person name="Kang W.H."/>
            <person name="Huh J.H."/>
            <person name="Kang B.C."/>
            <person name="Yang T.J."/>
            <person name="Lee Y.H."/>
            <person name="Bennetzen J.L."/>
            <person name="Choi D."/>
        </authorList>
    </citation>
    <scope>NUCLEOTIDE SEQUENCE [LARGE SCALE GENOMIC DNA]</scope>
    <source>
        <strain evidence="4">cv. CM334</strain>
    </source>
</reference>
<dbReference type="PANTHER" id="PTHR11743">
    <property type="entry name" value="VOLTAGE-DEPENDENT ANION-SELECTIVE CHANNEL"/>
    <property type="match status" value="1"/>
</dbReference>
<organism evidence="3 4">
    <name type="scientific">Capsicum annuum</name>
    <name type="common">Capsicum pepper</name>
    <dbReference type="NCBI Taxonomy" id="4072"/>
    <lineage>
        <taxon>Eukaryota</taxon>
        <taxon>Viridiplantae</taxon>
        <taxon>Streptophyta</taxon>
        <taxon>Embryophyta</taxon>
        <taxon>Tracheophyta</taxon>
        <taxon>Spermatophyta</taxon>
        <taxon>Magnoliopsida</taxon>
        <taxon>eudicotyledons</taxon>
        <taxon>Gunneridae</taxon>
        <taxon>Pentapetalae</taxon>
        <taxon>asterids</taxon>
        <taxon>lamiids</taxon>
        <taxon>Solanales</taxon>
        <taxon>Solanaceae</taxon>
        <taxon>Solanoideae</taxon>
        <taxon>Capsiceae</taxon>
        <taxon>Capsicum</taxon>
    </lineage>
</organism>
<feature type="domain" description="KIB1-4 beta-propeller" evidence="2">
    <location>
        <begin position="65"/>
        <end position="387"/>
    </location>
</feature>
<proteinExistence type="inferred from homology"/>
<dbReference type="Gene3D" id="2.40.160.10">
    <property type="entry name" value="Porin"/>
    <property type="match status" value="1"/>
</dbReference>
<protein>
    <submittedName>
        <fullName evidence="3">Mitochondrial outer membrane protein porin of 36 kDa</fullName>
    </submittedName>
</protein>
<name>A0A2G3ACD5_CAPAN</name>
<comment type="caution">
    <text evidence="3">The sequence shown here is derived from an EMBL/GenBank/DDBJ whole genome shotgun (WGS) entry which is preliminary data.</text>
</comment>
<dbReference type="AlphaFoldDB" id="A0A2G3ACD5"/>
<dbReference type="InterPro" id="IPR023614">
    <property type="entry name" value="Porin_dom_sf"/>
</dbReference>
<evidence type="ECO:0000313" key="3">
    <source>
        <dbReference type="EMBL" id="PHT91833.1"/>
    </source>
</evidence>
<comment type="similarity">
    <text evidence="1">Belongs to the eukaryotic mitochondrial porin (TC 1.B.8.1) family.</text>
</comment>
<dbReference type="Proteomes" id="UP000222542">
    <property type="component" value="Unassembled WGS sequence"/>
</dbReference>
<dbReference type="PANTHER" id="PTHR11743:SF56">
    <property type="entry name" value="MITOCHONDRIAL OUTER MEMBRANE PROTEIN PORIN OF 34 KDA"/>
    <property type="match status" value="1"/>
</dbReference>
<evidence type="ECO:0000259" key="2">
    <source>
        <dbReference type="Pfam" id="PF03478"/>
    </source>
</evidence>
<gene>
    <name evidence="3" type="ORF">T459_06946</name>
</gene>
<dbReference type="Pfam" id="PF03478">
    <property type="entry name" value="Beta-prop_KIB1-4"/>
    <property type="match status" value="1"/>
</dbReference>
<dbReference type="Gramene" id="PHT91833">
    <property type="protein sequence ID" value="PHT91833"/>
    <property type="gene ID" value="T459_06946"/>
</dbReference>